<feature type="domain" description="HTH tetR-type" evidence="3">
    <location>
        <begin position="11"/>
        <end position="71"/>
    </location>
</feature>
<reference evidence="4 5" key="1">
    <citation type="submission" date="2020-09" db="EMBL/GenBank/DDBJ databases">
        <title>Flavimobilis rhizosphaerae sp. nov., isolated from rhizosphere soil of Spartina alterniflora.</title>
        <authorList>
            <person name="Hanqin C."/>
        </authorList>
    </citation>
    <scope>NUCLEOTIDE SEQUENCE [LARGE SCALE GENOMIC DNA]</scope>
    <source>
        <strain evidence="4 5">GY 10621</strain>
    </source>
</reference>
<organism evidence="4 5">
    <name type="scientific">Flavimobilis rhizosphaerae</name>
    <dbReference type="NCBI Taxonomy" id="2775421"/>
    <lineage>
        <taxon>Bacteria</taxon>
        <taxon>Bacillati</taxon>
        <taxon>Actinomycetota</taxon>
        <taxon>Actinomycetes</taxon>
        <taxon>Micrococcales</taxon>
        <taxon>Jonesiaceae</taxon>
        <taxon>Flavimobilis</taxon>
    </lineage>
</organism>
<keyword evidence="1 2" id="KW-0238">DNA-binding</keyword>
<dbReference type="RefSeq" id="WP_192279088.1">
    <property type="nucleotide sequence ID" value="NZ_JACZDF010000003.1"/>
</dbReference>
<gene>
    <name evidence="4" type="ORF">IGS67_06835</name>
</gene>
<comment type="caution">
    <text evidence="4">The sequence shown here is derived from an EMBL/GenBank/DDBJ whole genome shotgun (WGS) entry which is preliminary data.</text>
</comment>
<name>A0ABR9DSA0_9MICO</name>
<keyword evidence="5" id="KW-1185">Reference proteome</keyword>
<dbReference type="Gene3D" id="1.10.357.10">
    <property type="entry name" value="Tetracycline Repressor, domain 2"/>
    <property type="match status" value="1"/>
</dbReference>
<dbReference type="PROSITE" id="PS50977">
    <property type="entry name" value="HTH_TETR_2"/>
    <property type="match status" value="1"/>
</dbReference>
<dbReference type="EMBL" id="JACZDF010000003">
    <property type="protein sequence ID" value="MBD9699207.1"/>
    <property type="molecule type" value="Genomic_DNA"/>
</dbReference>
<evidence type="ECO:0000313" key="4">
    <source>
        <dbReference type="EMBL" id="MBD9699207.1"/>
    </source>
</evidence>
<dbReference type="InterPro" id="IPR009057">
    <property type="entry name" value="Homeodomain-like_sf"/>
</dbReference>
<dbReference type="Proteomes" id="UP000642107">
    <property type="component" value="Unassembled WGS sequence"/>
</dbReference>
<dbReference type="Pfam" id="PF00440">
    <property type="entry name" value="TetR_N"/>
    <property type="match status" value="1"/>
</dbReference>
<evidence type="ECO:0000256" key="1">
    <source>
        <dbReference type="ARBA" id="ARBA00023125"/>
    </source>
</evidence>
<protein>
    <submittedName>
        <fullName evidence="4">TetR family transcriptional regulator</fullName>
    </submittedName>
</protein>
<dbReference type="InterPro" id="IPR001647">
    <property type="entry name" value="HTH_TetR"/>
</dbReference>
<evidence type="ECO:0000313" key="5">
    <source>
        <dbReference type="Proteomes" id="UP000642107"/>
    </source>
</evidence>
<accession>A0ABR9DSA0</accession>
<feature type="DNA-binding region" description="H-T-H motif" evidence="2">
    <location>
        <begin position="34"/>
        <end position="53"/>
    </location>
</feature>
<dbReference type="SUPFAM" id="SSF46689">
    <property type="entry name" value="Homeodomain-like"/>
    <property type="match status" value="1"/>
</dbReference>
<evidence type="ECO:0000256" key="2">
    <source>
        <dbReference type="PROSITE-ProRule" id="PRU00335"/>
    </source>
</evidence>
<sequence length="213" mass="22689">MTTSLRDLKKAATARELAATAFRLVGERGYDDVTIDQIAEHAGYSRRTFANHFGGKAEAVVDGFLQRFQPEPLDDATAPRTFADLVDASEDFLVALLDGPALDDVRDFAAIAREHPALESVAHARLQAFRGSPTITALAGRFGATRTMLYLSALVGLLGGSIHVVAEEIGATCAPLPHLTPELRARLRALVAEAFGYLRHGFVPGPGDASPAP</sequence>
<evidence type="ECO:0000259" key="3">
    <source>
        <dbReference type="PROSITE" id="PS50977"/>
    </source>
</evidence>
<proteinExistence type="predicted"/>